<dbReference type="RefSeq" id="WP_377503082.1">
    <property type="nucleotide sequence ID" value="NZ_JBHULU010000003.1"/>
</dbReference>
<dbReference type="GO" id="GO:0016787">
    <property type="term" value="F:hydrolase activity"/>
    <property type="evidence" value="ECO:0007669"/>
    <property type="project" value="UniProtKB-KW"/>
</dbReference>
<dbReference type="Proteomes" id="UP001597544">
    <property type="component" value="Unassembled WGS sequence"/>
</dbReference>
<feature type="domain" description="CAAX prenyl protease 2/Lysostaphin resistance protein A-like" evidence="2">
    <location>
        <begin position="120"/>
        <end position="210"/>
    </location>
</feature>
<feature type="transmembrane region" description="Helical" evidence="1">
    <location>
        <begin position="75"/>
        <end position="101"/>
    </location>
</feature>
<keyword evidence="1" id="KW-0472">Membrane</keyword>
<feature type="transmembrane region" description="Helical" evidence="1">
    <location>
        <begin position="198"/>
        <end position="219"/>
    </location>
</feature>
<dbReference type="InterPro" id="IPR003675">
    <property type="entry name" value="Rce1/LyrA-like_dom"/>
</dbReference>
<feature type="transmembrane region" description="Helical" evidence="1">
    <location>
        <begin position="46"/>
        <end position="63"/>
    </location>
</feature>
<keyword evidence="3" id="KW-0378">Hydrolase</keyword>
<dbReference type="EMBL" id="JBHULU010000003">
    <property type="protein sequence ID" value="MFD2512705.1"/>
    <property type="molecule type" value="Genomic_DNA"/>
</dbReference>
<gene>
    <name evidence="3" type="ORF">ACFSRY_02395</name>
</gene>
<evidence type="ECO:0000313" key="4">
    <source>
        <dbReference type="Proteomes" id="UP001597544"/>
    </source>
</evidence>
<keyword evidence="1" id="KW-0812">Transmembrane</keyword>
<sequence>MNTVSNISISTRKTTILTGLILALLLPAGLITFASLGWLNKITFEIGYWAIAFTLIAYALLIEQKSFSSLGFRKLSFKGLLWGIGLGLLLLIVFPVASVLIKLVGLEVSQENAKALAGMPVYSLFLLALRAAVTEEILYRSYPIERLIAVTGSKAVAAAVPLLVFIVSHLSWGLGHLLFVTLAGGILTAFYLWKRNIWINIIGHFFVDFVVFMLLPLFIAKS</sequence>
<evidence type="ECO:0000256" key="1">
    <source>
        <dbReference type="SAM" id="Phobius"/>
    </source>
</evidence>
<proteinExistence type="predicted"/>
<organism evidence="3 4">
    <name type="scientific">Pontibacter locisalis</name>
    <dbReference type="NCBI Taxonomy" id="1719035"/>
    <lineage>
        <taxon>Bacteria</taxon>
        <taxon>Pseudomonadati</taxon>
        <taxon>Bacteroidota</taxon>
        <taxon>Cytophagia</taxon>
        <taxon>Cytophagales</taxon>
        <taxon>Hymenobacteraceae</taxon>
        <taxon>Pontibacter</taxon>
    </lineage>
</organism>
<feature type="transmembrane region" description="Helical" evidence="1">
    <location>
        <begin position="144"/>
        <end position="167"/>
    </location>
</feature>
<dbReference type="Pfam" id="PF02517">
    <property type="entry name" value="Rce1-like"/>
    <property type="match status" value="1"/>
</dbReference>
<accession>A0ABW5IL26</accession>
<name>A0ABW5IL26_9BACT</name>
<reference evidence="4" key="1">
    <citation type="journal article" date="2019" name="Int. J. Syst. Evol. Microbiol.">
        <title>The Global Catalogue of Microorganisms (GCM) 10K type strain sequencing project: providing services to taxonomists for standard genome sequencing and annotation.</title>
        <authorList>
            <consortium name="The Broad Institute Genomics Platform"/>
            <consortium name="The Broad Institute Genome Sequencing Center for Infectious Disease"/>
            <person name="Wu L."/>
            <person name="Ma J."/>
        </authorList>
    </citation>
    <scope>NUCLEOTIDE SEQUENCE [LARGE SCALE GENOMIC DNA]</scope>
    <source>
        <strain evidence="4">KCTC 42498</strain>
    </source>
</reference>
<keyword evidence="1" id="KW-1133">Transmembrane helix</keyword>
<protein>
    <submittedName>
        <fullName evidence="3">CPBP family intramembrane glutamic endopeptidase</fullName>
        <ecNumber evidence="3">3.4.-.-</ecNumber>
    </submittedName>
</protein>
<evidence type="ECO:0000259" key="2">
    <source>
        <dbReference type="Pfam" id="PF02517"/>
    </source>
</evidence>
<dbReference type="EC" id="3.4.-.-" evidence="3"/>
<evidence type="ECO:0000313" key="3">
    <source>
        <dbReference type="EMBL" id="MFD2512705.1"/>
    </source>
</evidence>
<comment type="caution">
    <text evidence="3">The sequence shown here is derived from an EMBL/GenBank/DDBJ whole genome shotgun (WGS) entry which is preliminary data.</text>
</comment>
<feature type="transmembrane region" description="Helical" evidence="1">
    <location>
        <begin position="113"/>
        <end position="132"/>
    </location>
</feature>
<feature type="transmembrane region" description="Helical" evidence="1">
    <location>
        <begin position="173"/>
        <end position="193"/>
    </location>
</feature>
<keyword evidence="4" id="KW-1185">Reference proteome</keyword>
<feature type="transmembrane region" description="Helical" evidence="1">
    <location>
        <begin position="20"/>
        <end position="40"/>
    </location>
</feature>